<organism evidence="2">
    <name type="scientific">Staphylococcus simulans</name>
    <dbReference type="NCBI Taxonomy" id="1286"/>
    <lineage>
        <taxon>Bacteria</taxon>
        <taxon>Bacillati</taxon>
        <taxon>Bacillota</taxon>
        <taxon>Bacilli</taxon>
        <taxon>Bacillales</taxon>
        <taxon>Staphylococcaceae</taxon>
        <taxon>Staphylococcus</taxon>
    </lineage>
</organism>
<dbReference type="InterPro" id="IPR001387">
    <property type="entry name" value="Cro/C1-type_HTH"/>
</dbReference>
<keyword evidence="1" id="KW-0238">DNA-binding</keyword>
<dbReference type="AlphaFoldDB" id="A0A6N3D5C3"/>
<evidence type="ECO:0000256" key="1">
    <source>
        <dbReference type="ARBA" id="ARBA00023125"/>
    </source>
</evidence>
<dbReference type="EMBL" id="CACRUO010000035">
    <property type="protein sequence ID" value="VYU20813.1"/>
    <property type="molecule type" value="Genomic_DNA"/>
</dbReference>
<gene>
    <name evidence="2" type="primary">sinR</name>
    <name evidence="2" type="ORF">SSLFYP27_01670</name>
</gene>
<dbReference type="PROSITE" id="PS50943">
    <property type="entry name" value="HTH_CROC1"/>
    <property type="match status" value="1"/>
</dbReference>
<evidence type="ECO:0000313" key="2">
    <source>
        <dbReference type="EMBL" id="VYU20813.1"/>
    </source>
</evidence>
<proteinExistence type="predicted"/>
<dbReference type="Pfam" id="PF01381">
    <property type="entry name" value="HTH_3"/>
    <property type="match status" value="1"/>
</dbReference>
<sequence length="175" mass="20715">MNIGDNIKKIRKEKNITQSKLAESLEISQSYLSDLENNRKNLGIKTIEKIAKKLNVSVAYLTSGNKMLGDLTDDEIKEQFSELRFKLNKDNTNRELKLKNNLLDFIQRDLKYLDIHYFNNVYNFYELEKTEDDNLLFVSVLLQMLRQHKMSGSKEAYEDITNDFDDFLKRYLNIK</sequence>
<dbReference type="SUPFAM" id="SSF47413">
    <property type="entry name" value="lambda repressor-like DNA-binding domains"/>
    <property type="match status" value="1"/>
</dbReference>
<dbReference type="RefSeq" id="WP_096754308.1">
    <property type="nucleotide sequence ID" value="NZ_CACRUO010000035.1"/>
</dbReference>
<dbReference type="PANTHER" id="PTHR46558:SF11">
    <property type="entry name" value="HTH-TYPE TRANSCRIPTIONAL REGULATOR XRE"/>
    <property type="match status" value="1"/>
</dbReference>
<protein>
    <submittedName>
        <fullName evidence="2">HTH-type transcriptional regulator SinR</fullName>
    </submittedName>
</protein>
<name>A0A6N3D5C3_STASI</name>
<dbReference type="Gene3D" id="1.10.260.40">
    <property type="entry name" value="lambda repressor-like DNA-binding domains"/>
    <property type="match status" value="1"/>
</dbReference>
<accession>A0A6N3D5C3</accession>
<dbReference type="InterPro" id="IPR010982">
    <property type="entry name" value="Lambda_DNA-bd_dom_sf"/>
</dbReference>
<dbReference type="SMART" id="SM00530">
    <property type="entry name" value="HTH_XRE"/>
    <property type="match status" value="1"/>
</dbReference>
<dbReference type="CDD" id="cd00093">
    <property type="entry name" value="HTH_XRE"/>
    <property type="match status" value="1"/>
</dbReference>
<dbReference type="PANTHER" id="PTHR46558">
    <property type="entry name" value="TRACRIPTIONAL REGULATORY PROTEIN-RELATED-RELATED"/>
    <property type="match status" value="1"/>
</dbReference>
<dbReference type="GO" id="GO:0003677">
    <property type="term" value="F:DNA binding"/>
    <property type="evidence" value="ECO:0007669"/>
    <property type="project" value="UniProtKB-KW"/>
</dbReference>
<reference evidence="2" key="1">
    <citation type="submission" date="2019-11" db="EMBL/GenBank/DDBJ databases">
        <authorList>
            <person name="Feng L."/>
        </authorList>
    </citation>
    <scope>NUCLEOTIDE SEQUENCE</scope>
    <source>
        <strain evidence="2">SsimulansLFYP27</strain>
    </source>
</reference>